<dbReference type="InterPro" id="IPR025828">
    <property type="entry name" value="Put_sensor_dom"/>
</dbReference>
<dbReference type="Pfam" id="PF13796">
    <property type="entry name" value="Sensor"/>
    <property type="match status" value="1"/>
</dbReference>
<evidence type="ECO:0000313" key="4">
    <source>
        <dbReference type="Proteomes" id="UP001595945"/>
    </source>
</evidence>
<reference evidence="3 4" key="1">
    <citation type="journal article" date="2019" name="Int. J. Syst. Evol. Microbiol.">
        <title>The Global Catalogue of Microorganisms (GCM) 10K type strain sequencing project: providing services to taxonomists for standard genome sequencing and annotation.</title>
        <authorList>
            <consortium name="The Broad Institute Genomics Platform"/>
            <consortium name="The Broad Institute Genome Sequencing Center for Infectious Disease"/>
            <person name="Wu L."/>
            <person name="Ma J."/>
        </authorList>
    </citation>
    <scope>NUCLEOTIDE SEQUENCE [LARGE SCALE GENOMIC DNA]</scope>
    <source>
        <strain evidence="3 4">XZYJ18</strain>
    </source>
</reference>
<name>A0ABD5Q4N9_9EURY</name>
<feature type="domain" description="Putative sensor" evidence="2">
    <location>
        <begin position="27"/>
        <end position="214"/>
    </location>
</feature>
<keyword evidence="4" id="KW-1185">Reference proteome</keyword>
<evidence type="ECO:0000259" key="2">
    <source>
        <dbReference type="Pfam" id="PF13796"/>
    </source>
</evidence>
<feature type="transmembrane region" description="Helical" evidence="1">
    <location>
        <begin position="181"/>
        <end position="203"/>
    </location>
</feature>
<feature type="transmembrane region" description="Helical" evidence="1">
    <location>
        <begin position="25"/>
        <end position="47"/>
    </location>
</feature>
<sequence>MTTTFRDAATTLVGVPVRAQTYRNLLYLVLAFPLGLAYFVGLTFGFSLGVGLAVTWFGIPILLATLAGASALARFEAGLANRLLGTDVRAPSLDTSGGVLAATKRLVTDARTWIAVGYLLVKFGLGIVSFAALATLSSLSVGLMAAPLTYSSNYYVGLRLGTITAGPFESGRLAVDTFGEAVGVAFLGLVVAFASLHVLNALAGLCGTITEELLDSSTAAGATDEN</sequence>
<evidence type="ECO:0000313" key="3">
    <source>
        <dbReference type="EMBL" id="MFC4825667.1"/>
    </source>
</evidence>
<dbReference type="GeneID" id="73043612"/>
<protein>
    <submittedName>
        <fullName evidence="3">Sensor domain-containing protein</fullName>
    </submittedName>
</protein>
<feature type="transmembrane region" description="Helical" evidence="1">
    <location>
        <begin position="53"/>
        <end position="73"/>
    </location>
</feature>
<comment type="caution">
    <text evidence="3">The sequence shown here is derived from an EMBL/GenBank/DDBJ whole genome shotgun (WGS) entry which is preliminary data.</text>
</comment>
<feature type="transmembrane region" description="Helical" evidence="1">
    <location>
        <begin position="113"/>
        <end position="134"/>
    </location>
</feature>
<accession>A0ABD5Q4N9</accession>
<dbReference type="RefSeq" id="WP_254268688.1">
    <property type="nucleotide sequence ID" value="NZ_CP100400.1"/>
</dbReference>
<evidence type="ECO:0000256" key="1">
    <source>
        <dbReference type="SAM" id="Phobius"/>
    </source>
</evidence>
<dbReference type="Proteomes" id="UP001595945">
    <property type="component" value="Unassembled WGS sequence"/>
</dbReference>
<keyword evidence="1" id="KW-1133">Transmembrane helix</keyword>
<dbReference type="AlphaFoldDB" id="A0ABD5Q4N9"/>
<keyword evidence="1" id="KW-0812">Transmembrane</keyword>
<dbReference type="EMBL" id="JBHSHT010000002">
    <property type="protein sequence ID" value="MFC4825667.1"/>
    <property type="molecule type" value="Genomic_DNA"/>
</dbReference>
<keyword evidence="1" id="KW-0472">Membrane</keyword>
<organism evidence="3 4">
    <name type="scientific">Halorussus aquaticus</name>
    <dbReference type="NCBI Taxonomy" id="2953748"/>
    <lineage>
        <taxon>Archaea</taxon>
        <taxon>Methanobacteriati</taxon>
        <taxon>Methanobacteriota</taxon>
        <taxon>Stenosarchaea group</taxon>
        <taxon>Halobacteria</taxon>
        <taxon>Halobacteriales</taxon>
        <taxon>Haladaptataceae</taxon>
        <taxon>Halorussus</taxon>
    </lineage>
</organism>
<proteinExistence type="predicted"/>
<gene>
    <name evidence="3" type="ORF">ACFO9K_15520</name>
</gene>